<protein>
    <submittedName>
        <fullName evidence="2">Uncharacterized protein</fullName>
    </submittedName>
</protein>
<comment type="caution">
    <text evidence="2">The sequence shown here is derived from an EMBL/GenBank/DDBJ whole genome shotgun (WGS) entry which is preliminary data.</text>
</comment>
<sequence length="373" mass="39102">MSTDEETTPLRLSAGGRRLLARLPRPLLVAGGFLLVTQVFLGIGLAAPDGGGSSGTDGGGGGAAAASRASGPVEITFVLNGDRRTARVSPPVPGGAKVDEIEEAALPLRRTVRADAGETVSAQIQNNWRNGPGRVTCTALVGGKVVGQESAFGAYAIATCQGSGDAKPIPGATVPAQGNDLLTGETRLATTVRVKRYRGAGSPVAGRVDDGDPRLSYVALGGEWGRSRAVDPGIAGFNREQKFDTEVKWQAVIASGFVDDDLMDAGEGKGKGRLRALAGAVQDYRQFIGFDETARGRDVASQPVTVSGRKGWLVVREIRFSKKGVRAKMDLSAVVIVDTGRPRPSLLWIDIPETHKRLWPDINTVISSLRVTG</sequence>
<gene>
    <name evidence="2" type="ORF">ACFQZM_23960</name>
</gene>
<dbReference type="Proteomes" id="UP001597063">
    <property type="component" value="Unassembled WGS sequence"/>
</dbReference>
<name>A0ABW2XLZ9_9ACTN</name>
<dbReference type="RefSeq" id="WP_131762809.1">
    <property type="nucleotide sequence ID" value="NZ_CAACUY010000260.1"/>
</dbReference>
<evidence type="ECO:0000313" key="3">
    <source>
        <dbReference type="Proteomes" id="UP001597063"/>
    </source>
</evidence>
<accession>A0ABW2XLZ9</accession>
<keyword evidence="1" id="KW-1133">Transmembrane helix</keyword>
<evidence type="ECO:0000313" key="2">
    <source>
        <dbReference type="EMBL" id="MFD0687572.1"/>
    </source>
</evidence>
<dbReference type="EMBL" id="JBHTGP010000013">
    <property type="protein sequence ID" value="MFD0687572.1"/>
    <property type="molecule type" value="Genomic_DNA"/>
</dbReference>
<feature type="transmembrane region" description="Helical" evidence="1">
    <location>
        <begin position="27"/>
        <end position="47"/>
    </location>
</feature>
<reference evidence="3" key="1">
    <citation type="journal article" date="2019" name="Int. J. Syst. Evol. Microbiol.">
        <title>The Global Catalogue of Microorganisms (GCM) 10K type strain sequencing project: providing services to taxonomists for standard genome sequencing and annotation.</title>
        <authorList>
            <consortium name="The Broad Institute Genomics Platform"/>
            <consortium name="The Broad Institute Genome Sequencing Center for Infectious Disease"/>
            <person name="Wu L."/>
            <person name="Ma J."/>
        </authorList>
    </citation>
    <scope>NUCLEOTIDE SEQUENCE [LARGE SCALE GENOMIC DNA]</scope>
    <source>
        <strain evidence="3">JCM 9371</strain>
    </source>
</reference>
<keyword evidence="3" id="KW-1185">Reference proteome</keyword>
<proteinExistence type="predicted"/>
<keyword evidence="1" id="KW-0472">Membrane</keyword>
<keyword evidence="1" id="KW-0812">Transmembrane</keyword>
<organism evidence="2 3">
    <name type="scientific">Actinomadura fibrosa</name>
    <dbReference type="NCBI Taxonomy" id="111802"/>
    <lineage>
        <taxon>Bacteria</taxon>
        <taxon>Bacillati</taxon>
        <taxon>Actinomycetota</taxon>
        <taxon>Actinomycetes</taxon>
        <taxon>Streptosporangiales</taxon>
        <taxon>Thermomonosporaceae</taxon>
        <taxon>Actinomadura</taxon>
    </lineage>
</organism>
<dbReference type="InterPro" id="IPR038468">
    <property type="entry name" value="MmpS_C"/>
</dbReference>
<evidence type="ECO:0000256" key="1">
    <source>
        <dbReference type="SAM" id="Phobius"/>
    </source>
</evidence>
<dbReference type="Gene3D" id="2.60.40.2880">
    <property type="entry name" value="MmpS1-5, C-terminal soluble domain"/>
    <property type="match status" value="1"/>
</dbReference>